<dbReference type="NCBIfam" id="NF004491">
    <property type="entry name" value="PRK05826.1"/>
    <property type="match status" value="1"/>
</dbReference>
<dbReference type="EC" id="2.7.1.40" evidence="6 18"/>
<dbReference type="InterPro" id="IPR011037">
    <property type="entry name" value="Pyrv_Knase-like_insert_dom_sf"/>
</dbReference>
<dbReference type="InterPro" id="IPR015813">
    <property type="entry name" value="Pyrv/PenolPyrv_kinase-like_dom"/>
</dbReference>
<evidence type="ECO:0000256" key="5">
    <source>
        <dbReference type="ARBA" id="ARBA00011881"/>
    </source>
</evidence>
<accession>A0A7W9JJ69</accession>
<dbReference type="RefSeq" id="WP_184171120.1">
    <property type="nucleotide sequence ID" value="NZ_BAABAG010000008.1"/>
</dbReference>
<evidence type="ECO:0000313" key="23">
    <source>
        <dbReference type="EMBL" id="MBB5848217.1"/>
    </source>
</evidence>
<dbReference type="Pfam" id="PF00224">
    <property type="entry name" value="PK"/>
    <property type="match status" value="1"/>
</dbReference>
<keyword evidence="8 19" id="KW-0808">Transferase</keyword>
<keyword evidence="11 19" id="KW-0418">Kinase</keyword>
<dbReference type="UniPathway" id="UPA00109">
    <property type="reaction ID" value="UER00188"/>
</dbReference>
<dbReference type="GO" id="GO:0005524">
    <property type="term" value="F:ATP binding"/>
    <property type="evidence" value="ECO:0007669"/>
    <property type="project" value="UniProtKB-KW"/>
</dbReference>
<gene>
    <name evidence="23" type="ORF">HDA33_000781</name>
</gene>
<protein>
    <recommendedName>
        <fullName evidence="7 18">Pyruvate kinase</fullName>
        <ecNumber evidence="6 18">2.7.1.40</ecNumber>
    </recommendedName>
</protein>
<dbReference type="PRINTS" id="PR01050">
    <property type="entry name" value="PYRUVTKNASE"/>
</dbReference>
<comment type="catalytic activity">
    <reaction evidence="17 19">
        <text>pyruvate + ATP = phosphoenolpyruvate + ADP + H(+)</text>
        <dbReference type="Rhea" id="RHEA:18157"/>
        <dbReference type="ChEBI" id="CHEBI:15361"/>
        <dbReference type="ChEBI" id="CHEBI:15378"/>
        <dbReference type="ChEBI" id="CHEBI:30616"/>
        <dbReference type="ChEBI" id="CHEBI:58702"/>
        <dbReference type="ChEBI" id="CHEBI:456216"/>
        <dbReference type="EC" id="2.7.1.40"/>
    </reaction>
</comment>
<keyword evidence="15 19" id="KW-0324">Glycolysis</keyword>
<evidence type="ECO:0000256" key="19">
    <source>
        <dbReference type="RuleBase" id="RU000504"/>
    </source>
</evidence>
<dbReference type="SUPFAM" id="SSF51621">
    <property type="entry name" value="Phosphoenolpyruvate/pyruvate domain"/>
    <property type="match status" value="1"/>
</dbReference>
<name>A0A7W9JJ69_9MICC</name>
<keyword evidence="10" id="KW-0547">Nucleotide-binding</keyword>
<dbReference type="InterPro" id="IPR015806">
    <property type="entry name" value="Pyrv_Knase_insert_dom_sf"/>
</dbReference>
<dbReference type="PROSITE" id="PS00110">
    <property type="entry name" value="PYRUVATE_KINASE"/>
    <property type="match status" value="1"/>
</dbReference>
<dbReference type="SUPFAM" id="SSF50800">
    <property type="entry name" value="PK beta-barrel domain-like"/>
    <property type="match status" value="1"/>
</dbReference>
<dbReference type="AlphaFoldDB" id="A0A7W9JJ69"/>
<evidence type="ECO:0000256" key="8">
    <source>
        <dbReference type="ARBA" id="ARBA00022679"/>
    </source>
</evidence>
<sequence length="495" mass="53705">MRHAKIIATFGPATSSDETTRSIIRAGADVVRLNMSHGDHEVHAASFERVRRLSVEERRPVAIFADLQGPKIRLGRFADGPHRLETGDRFTITTRDVEGTAELVGTTHAGLPGDVRPGDTLLVDDGKVRLRAVEVTDTDVVTEVEVGGDVSDSKGINLPGVAVDVPALSDKDEEDLRWALRIGVDMVALSFVRDAADIERVHAIMDEEERRIPVIAKIEKPQAVDNLEAIVDAFDAVMVARGDLGVELPLEDVPVVQKRAVDLARRWAKPVIVATQVLESMIENPRPTRAEASDCANAVLDGADAVMLSGETSVGRYPVETVQTMARIIESTETHGLEMIHPLGSRPRTRGGAITRAAVEVADQLDIPFLATFTESGDSARRLSRLRPRQPIYAFTHREHTHNILCLTWGVYPKMVSFQDSTDKMTLQVEESLTSEGIAERGDLVVIAAGSPPGMVGSTNTLRVHRVGDDAGGGSSPARPVQKEPVGFWPARSPL</sequence>
<dbReference type="Gene3D" id="3.40.1380.20">
    <property type="entry name" value="Pyruvate kinase, C-terminal domain"/>
    <property type="match status" value="1"/>
</dbReference>
<dbReference type="GO" id="GO:0004743">
    <property type="term" value="F:pyruvate kinase activity"/>
    <property type="evidence" value="ECO:0007669"/>
    <property type="project" value="UniProtKB-UniRule"/>
</dbReference>
<dbReference type="InterPro" id="IPR018209">
    <property type="entry name" value="Pyrv_Knase_AS"/>
</dbReference>
<dbReference type="Gene3D" id="2.40.33.10">
    <property type="entry name" value="PK beta-barrel domain-like"/>
    <property type="match status" value="1"/>
</dbReference>
<evidence type="ECO:0000256" key="6">
    <source>
        <dbReference type="ARBA" id="ARBA00012142"/>
    </source>
</evidence>
<dbReference type="PANTHER" id="PTHR11817">
    <property type="entry name" value="PYRUVATE KINASE"/>
    <property type="match status" value="1"/>
</dbReference>
<evidence type="ECO:0000259" key="22">
    <source>
        <dbReference type="Pfam" id="PF02887"/>
    </source>
</evidence>
<comment type="subunit">
    <text evidence="5">Homotetramer.</text>
</comment>
<dbReference type="InterPro" id="IPR015795">
    <property type="entry name" value="Pyrv_Knase_C"/>
</dbReference>
<dbReference type="NCBIfam" id="NF004978">
    <property type="entry name" value="PRK06354.1"/>
    <property type="match status" value="1"/>
</dbReference>
<comment type="caution">
    <text evidence="23">The sequence shown here is derived from an EMBL/GenBank/DDBJ whole genome shotgun (WGS) entry which is preliminary data.</text>
</comment>
<keyword evidence="12" id="KW-0067">ATP-binding</keyword>
<comment type="cofactor">
    <cofactor evidence="1">
        <name>Mg(2+)</name>
        <dbReference type="ChEBI" id="CHEBI:18420"/>
    </cofactor>
</comment>
<keyword evidence="14" id="KW-0630">Potassium</keyword>
<comment type="pathway">
    <text evidence="3 19">Carbohydrate degradation; glycolysis; pyruvate from D-glyceraldehyde 3-phosphate: step 5/5.</text>
</comment>
<evidence type="ECO:0000259" key="21">
    <source>
        <dbReference type="Pfam" id="PF00224"/>
    </source>
</evidence>
<dbReference type="GO" id="GO:0016301">
    <property type="term" value="F:kinase activity"/>
    <property type="evidence" value="ECO:0007669"/>
    <property type="project" value="UniProtKB-KW"/>
</dbReference>
<evidence type="ECO:0000256" key="16">
    <source>
        <dbReference type="ARBA" id="ARBA00023317"/>
    </source>
</evidence>
<evidence type="ECO:0000256" key="2">
    <source>
        <dbReference type="ARBA" id="ARBA00001958"/>
    </source>
</evidence>
<evidence type="ECO:0000256" key="18">
    <source>
        <dbReference type="NCBIfam" id="TIGR01064"/>
    </source>
</evidence>
<evidence type="ECO:0000256" key="15">
    <source>
        <dbReference type="ARBA" id="ARBA00023152"/>
    </source>
</evidence>
<evidence type="ECO:0000256" key="3">
    <source>
        <dbReference type="ARBA" id="ARBA00004997"/>
    </source>
</evidence>
<dbReference type="FunFam" id="2.40.33.10:FF:000001">
    <property type="entry name" value="Pyruvate kinase"/>
    <property type="match status" value="1"/>
</dbReference>
<evidence type="ECO:0000256" key="1">
    <source>
        <dbReference type="ARBA" id="ARBA00001946"/>
    </source>
</evidence>
<comment type="cofactor">
    <cofactor evidence="2">
        <name>K(+)</name>
        <dbReference type="ChEBI" id="CHEBI:29103"/>
    </cofactor>
</comment>
<dbReference type="Gene3D" id="3.20.20.60">
    <property type="entry name" value="Phosphoenolpyruvate-binding domains"/>
    <property type="match status" value="1"/>
</dbReference>
<evidence type="ECO:0000256" key="4">
    <source>
        <dbReference type="ARBA" id="ARBA00008663"/>
    </source>
</evidence>
<dbReference type="Pfam" id="PF02887">
    <property type="entry name" value="PK_C"/>
    <property type="match status" value="1"/>
</dbReference>
<dbReference type="Proteomes" id="UP000567246">
    <property type="component" value="Unassembled WGS sequence"/>
</dbReference>
<evidence type="ECO:0000313" key="24">
    <source>
        <dbReference type="Proteomes" id="UP000567246"/>
    </source>
</evidence>
<dbReference type="GO" id="GO:0000287">
    <property type="term" value="F:magnesium ion binding"/>
    <property type="evidence" value="ECO:0007669"/>
    <property type="project" value="UniProtKB-UniRule"/>
</dbReference>
<reference evidence="23 24" key="1">
    <citation type="submission" date="2020-08" db="EMBL/GenBank/DDBJ databases">
        <title>Sequencing the genomes of 1000 actinobacteria strains.</title>
        <authorList>
            <person name="Klenk H.-P."/>
        </authorList>
    </citation>
    <scope>NUCLEOTIDE SEQUENCE [LARGE SCALE GENOMIC DNA]</scope>
    <source>
        <strain evidence="23 24">DSM 17945</strain>
    </source>
</reference>
<organism evidence="23 24">
    <name type="scientific">Micrococcus endophyticus</name>
    <dbReference type="NCBI Taxonomy" id="455343"/>
    <lineage>
        <taxon>Bacteria</taxon>
        <taxon>Bacillati</taxon>
        <taxon>Actinomycetota</taxon>
        <taxon>Actinomycetes</taxon>
        <taxon>Micrococcales</taxon>
        <taxon>Micrococcaceae</taxon>
        <taxon>Micrococcus</taxon>
    </lineage>
</organism>
<keyword evidence="13 19" id="KW-0460">Magnesium</keyword>
<dbReference type="NCBIfam" id="TIGR01064">
    <property type="entry name" value="pyruv_kin"/>
    <property type="match status" value="1"/>
</dbReference>
<dbReference type="NCBIfam" id="NF004886">
    <property type="entry name" value="PRK06247.1"/>
    <property type="match status" value="1"/>
</dbReference>
<keyword evidence="9" id="KW-0479">Metal-binding</keyword>
<comment type="similarity">
    <text evidence="4 19">Belongs to the pyruvate kinase family.</text>
</comment>
<evidence type="ECO:0000256" key="20">
    <source>
        <dbReference type="SAM" id="MobiDB-lite"/>
    </source>
</evidence>
<feature type="region of interest" description="Disordered" evidence="20">
    <location>
        <begin position="466"/>
        <end position="495"/>
    </location>
</feature>
<evidence type="ECO:0000256" key="14">
    <source>
        <dbReference type="ARBA" id="ARBA00022958"/>
    </source>
</evidence>
<evidence type="ECO:0000256" key="17">
    <source>
        <dbReference type="ARBA" id="ARBA00048152"/>
    </source>
</evidence>
<evidence type="ECO:0000256" key="10">
    <source>
        <dbReference type="ARBA" id="ARBA00022741"/>
    </source>
</evidence>
<dbReference type="EMBL" id="JACHMW010000001">
    <property type="protein sequence ID" value="MBB5848217.1"/>
    <property type="molecule type" value="Genomic_DNA"/>
</dbReference>
<proteinExistence type="inferred from homology"/>
<dbReference type="InterPro" id="IPR036918">
    <property type="entry name" value="Pyrv_Knase_C_sf"/>
</dbReference>
<keyword evidence="16 23" id="KW-0670">Pyruvate</keyword>
<dbReference type="FunFam" id="3.40.1380.20:FF:000009">
    <property type="entry name" value="Pyruvate kinase"/>
    <property type="match status" value="1"/>
</dbReference>
<evidence type="ECO:0000256" key="9">
    <source>
        <dbReference type="ARBA" id="ARBA00022723"/>
    </source>
</evidence>
<dbReference type="InterPro" id="IPR040442">
    <property type="entry name" value="Pyrv_kinase-like_dom_sf"/>
</dbReference>
<dbReference type="InterPro" id="IPR015793">
    <property type="entry name" value="Pyrv_Knase_brl"/>
</dbReference>
<keyword evidence="24" id="KW-1185">Reference proteome</keyword>
<feature type="domain" description="Pyruvate kinase barrel" evidence="21">
    <location>
        <begin position="1"/>
        <end position="322"/>
    </location>
</feature>
<feature type="domain" description="Pyruvate kinase C-terminal" evidence="22">
    <location>
        <begin position="353"/>
        <end position="465"/>
    </location>
</feature>
<evidence type="ECO:0000256" key="7">
    <source>
        <dbReference type="ARBA" id="ARBA00018587"/>
    </source>
</evidence>
<evidence type="ECO:0000256" key="12">
    <source>
        <dbReference type="ARBA" id="ARBA00022840"/>
    </source>
</evidence>
<dbReference type="InterPro" id="IPR001697">
    <property type="entry name" value="Pyr_Knase"/>
</dbReference>
<evidence type="ECO:0000256" key="11">
    <source>
        <dbReference type="ARBA" id="ARBA00022777"/>
    </source>
</evidence>
<dbReference type="SUPFAM" id="SSF52935">
    <property type="entry name" value="PK C-terminal domain-like"/>
    <property type="match status" value="1"/>
</dbReference>
<evidence type="ECO:0000256" key="13">
    <source>
        <dbReference type="ARBA" id="ARBA00022842"/>
    </source>
</evidence>
<dbReference type="GO" id="GO:0030955">
    <property type="term" value="F:potassium ion binding"/>
    <property type="evidence" value="ECO:0007669"/>
    <property type="project" value="UniProtKB-UniRule"/>
</dbReference>